<evidence type="ECO:0000313" key="2">
    <source>
        <dbReference type="Proteomes" id="UP001221597"/>
    </source>
</evidence>
<dbReference type="InterPro" id="IPR024496">
    <property type="entry name" value="Spore_germ_GerPE"/>
</dbReference>
<reference evidence="1 2" key="1">
    <citation type="submission" date="2023-04" db="EMBL/GenBank/DDBJ databases">
        <title>Genome sequence of Halobacillus naozhouensis KACC 21980.</title>
        <authorList>
            <person name="Kim S."/>
            <person name="Heo J."/>
            <person name="Kwon S.-W."/>
        </authorList>
    </citation>
    <scope>NUCLEOTIDE SEQUENCE [LARGE SCALE GENOMIC DNA]</scope>
    <source>
        <strain evidence="1 2">KCTC 13234</strain>
    </source>
</reference>
<dbReference type="Pfam" id="PF10970">
    <property type="entry name" value="GerPE"/>
    <property type="match status" value="1"/>
</dbReference>
<accession>A0ABY8J217</accession>
<sequence>MRDKRLAVAHTAQVNSVTIGSGLLIGDVNQLNPRSRAIAVQREGPHTIEDHVSFTTYPIFQREPSPMLPPLTISSSFHHVDHEICVDSMFILGASTASAIQIGGIDHIDAHARVKHIRILSDEQ</sequence>
<dbReference type="Proteomes" id="UP001221597">
    <property type="component" value="Chromosome"/>
</dbReference>
<protein>
    <submittedName>
        <fullName evidence="1">Spore germination protein GerPE</fullName>
    </submittedName>
</protein>
<gene>
    <name evidence="1" type="ORF">P9989_07120</name>
</gene>
<dbReference type="EMBL" id="CP121671">
    <property type="protein sequence ID" value="WFT76126.1"/>
    <property type="molecule type" value="Genomic_DNA"/>
</dbReference>
<keyword evidence="2" id="KW-1185">Reference proteome</keyword>
<proteinExistence type="predicted"/>
<dbReference type="RefSeq" id="WP_283078083.1">
    <property type="nucleotide sequence ID" value="NZ_CP121671.1"/>
</dbReference>
<name>A0ABY8J217_9BACI</name>
<evidence type="ECO:0000313" key="1">
    <source>
        <dbReference type="EMBL" id="WFT76126.1"/>
    </source>
</evidence>
<organism evidence="1 2">
    <name type="scientific">Halobacillus naozhouensis</name>
    <dbReference type="NCBI Taxonomy" id="554880"/>
    <lineage>
        <taxon>Bacteria</taxon>
        <taxon>Bacillati</taxon>
        <taxon>Bacillota</taxon>
        <taxon>Bacilli</taxon>
        <taxon>Bacillales</taxon>
        <taxon>Bacillaceae</taxon>
        <taxon>Halobacillus</taxon>
    </lineage>
</organism>